<dbReference type="InterPro" id="IPR000620">
    <property type="entry name" value="EamA_dom"/>
</dbReference>
<dbReference type="PANTHER" id="PTHR32322:SF14">
    <property type="entry name" value="PROTEIN PAGO"/>
    <property type="match status" value="1"/>
</dbReference>
<feature type="transmembrane region" description="Helical" evidence="5">
    <location>
        <begin position="291"/>
        <end position="309"/>
    </location>
</feature>
<evidence type="ECO:0000256" key="2">
    <source>
        <dbReference type="ARBA" id="ARBA00022692"/>
    </source>
</evidence>
<keyword evidence="3 5" id="KW-1133">Transmembrane helix</keyword>
<dbReference type="SUPFAM" id="SSF103481">
    <property type="entry name" value="Multidrug resistance efflux transporter EmrE"/>
    <property type="match status" value="2"/>
</dbReference>
<name>A0A0B2UAY0_9GAMM</name>
<feature type="transmembrane region" description="Helical" evidence="5">
    <location>
        <begin position="58"/>
        <end position="79"/>
    </location>
</feature>
<dbReference type="InterPro" id="IPR050638">
    <property type="entry name" value="AA-Vitamin_Transporters"/>
</dbReference>
<dbReference type="Proteomes" id="UP000031012">
    <property type="component" value="Unassembled WGS sequence"/>
</dbReference>
<comment type="subcellular location">
    <subcellularLocation>
        <location evidence="1">Membrane</location>
        <topology evidence="1">Multi-pass membrane protein</topology>
    </subcellularLocation>
</comment>
<evidence type="ECO:0000256" key="4">
    <source>
        <dbReference type="ARBA" id="ARBA00023136"/>
    </source>
</evidence>
<dbReference type="InterPro" id="IPR037185">
    <property type="entry name" value="EmrE-like"/>
</dbReference>
<dbReference type="Pfam" id="PF00892">
    <property type="entry name" value="EamA"/>
    <property type="match status" value="2"/>
</dbReference>
<protein>
    <submittedName>
        <fullName evidence="7">Multidrug DMT transporter permease</fullName>
    </submittedName>
</protein>
<feature type="transmembrane region" description="Helical" evidence="5">
    <location>
        <begin position="145"/>
        <end position="164"/>
    </location>
</feature>
<evidence type="ECO:0000259" key="6">
    <source>
        <dbReference type="Pfam" id="PF00892"/>
    </source>
</evidence>
<comment type="caution">
    <text evidence="7">The sequence shown here is derived from an EMBL/GenBank/DDBJ whole genome shotgun (WGS) entry which is preliminary data.</text>
</comment>
<evidence type="ECO:0000256" key="5">
    <source>
        <dbReference type="SAM" id="Phobius"/>
    </source>
</evidence>
<sequence length="314" mass="34576">MKPLFEQQSISTPQTQPAVAPSLTPTRLATAGQFIAVVIIWSLTPLAAVWTVQEIHWAWGLFIRFSLAIPIALLCLRFFRLKLIFSKKAVLSYCAGAIGLFGSMGFCYMGADKVPSAIISIIYGTSPLVSGLISSFLLGRERFSAWQWLGLGIALVGMSFTLGLSSSGFQLNRVGIMLELIAMLFYVLSTFAVKSVGAHIPPITQMTGATLVSWVGYVCLLPFFWSHLPTEFPSLKISIAVFYSAVFSSVLAMIFYYQLIKVLQPTTVLLITIITPVLATFWGTWFNHEQLSSHLLLGLTLLCLGLVMYSRRPT</sequence>
<dbReference type="AlphaFoldDB" id="A0A0B2UAY0"/>
<feature type="transmembrane region" description="Helical" evidence="5">
    <location>
        <begin position="91"/>
        <end position="111"/>
    </location>
</feature>
<feature type="transmembrane region" description="Helical" evidence="5">
    <location>
        <begin position="117"/>
        <end position="138"/>
    </location>
</feature>
<feature type="transmembrane region" description="Helical" evidence="5">
    <location>
        <begin position="34"/>
        <end position="52"/>
    </location>
</feature>
<accession>A0A0B2UAY0</accession>
<evidence type="ECO:0000256" key="3">
    <source>
        <dbReference type="ARBA" id="ARBA00022989"/>
    </source>
</evidence>
<gene>
    <name evidence="7" type="ORF">DH17_03720</name>
</gene>
<feature type="transmembrane region" description="Helical" evidence="5">
    <location>
        <begin position="208"/>
        <end position="225"/>
    </location>
</feature>
<feature type="transmembrane region" description="Helical" evidence="5">
    <location>
        <begin position="268"/>
        <end position="285"/>
    </location>
</feature>
<keyword evidence="2 5" id="KW-0812">Transmembrane</keyword>
<reference evidence="7 8" key="1">
    <citation type="submission" date="2014-03" db="EMBL/GenBank/DDBJ databases">
        <title>Genome sequence of the diesel-degrader and plant-growth promoter Acinetobacter oleivorans PF-1 isolated from the roots of poplar tree.</title>
        <authorList>
            <person name="Gkorezis P."/>
            <person name="van Hamme J."/>
            <person name="Rineau F."/>
            <person name="Vangronsveld J."/>
            <person name="Francetti A."/>
        </authorList>
    </citation>
    <scope>NUCLEOTIDE SEQUENCE [LARGE SCALE GENOMIC DNA]</scope>
    <source>
        <strain evidence="7 8">PF1</strain>
    </source>
</reference>
<feature type="domain" description="EamA" evidence="6">
    <location>
        <begin position="175"/>
        <end position="310"/>
    </location>
</feature>
<dbReference type="EMBL" id="JHQK01000014">
    <property type="protein sequence ID" value="KHN66110.1"/>
    <property type="molecule type" value="Genomic_DNA"/>
</dbReference>
<organism evidence="7 8">
    <name type="scientific">Acinetobacter oleivorans</name>
    <dbReference type="NCBI Taxonomy" id="1148157"/>
    <lineage>
        <taxon>Bacteria</taxon>
        <taxon>Pseudomonadati</taxon>
        <taxon>Pseudomonadota</taxon>
        <taxon>Gammaproteobacteria</taxon>
        <taxon>Moraxellales</taxon>
        <taxon>Moraxellaceae</taxon>
        <taxon>Acinetobacter</taxon>
    </lineage>
</organism>
<dbReference type="PANTHER" id="PTHR32322">
    <property type="entry name" value="INNER MEMBRANE TRANSPORTER"/>
    <property type="match status" value="1"/>
</dbReference>
<dbReference type="GO" id="GO:0016020">
    <property type="term" value="C:membrane"/>
    <property type="evidence" value="ECO:0007669"/>
    <property type="project" value="UniProtKB-SubCell"/>
</dbReference>
<feature type="transmembrane region" description="Helical" evidence="5">
    <location>
        <begin position="237"/>
        <end position="256"/>
    </location>
</feature>
<evidence type="ECO:0000256" key="1">
    <source>
        <dbReference type="ARBA" id="ARBA00004141"/>
    </source>
</evidence>
<evidence type="ECO:0000313" key="7">
    <source>
        <dbReference type="EMBL" id="KHN66110.1"/>
    </source>
</evidence>
<evidence type="ECO:0000313" key="8">
    <source>
        <dbReference type="Proteomes" id="UP000031012"/>
    </source>
</evidence>
<proteinExistence type="predicted"/>
<feature type="domain" description="EamA" evidence="6">
    <location>
        <begin position="34"/>
        <end position="161"/>
    </location>
</feature>
<keyword evidence="4 5" id="KW-0472">Membrane</keyword>
<feature type="transmembrane region" description="Helical" evidence="5">
    <location>
        <begin position="176"/>
        <end position="196"/>
    </location>
</feature>